<evidence type="ECO:0000313" key="3">
    <source>
        <dbReference type="Proteomes" id="UP000327044"/>
    </source>
</evidence>
<dbReference type="SUPFAM" id="SSF47565">
    <property type="entry name" value="Insect pheromone/odorant-binding proteins"/>
    <property type="match status" value="1"/>
</dbReference>
<sequence length="139" mass="15592">MGCSSKIAVYVVVFMYLASWTTAKRNTALRQAYTALMRPALSFCICASDVELEMANCAVYKREFPNDACLKCFFKCVFTEICILNPDGTIDRDTLIRTVPGVDSDIADKCISTVDEETDLCEKMYDFAVCLDLEIFGQQ</sequence>
<dbReference type="InterPro" id="IPR036728">
    <property type="entry name" value="PBP_GOBP_sf"/>
</dbReference>
<keyword evidence="1" id="KW-1133">Transmembrane helix</keyword>
<proteinExistence type="predicted"/>
<dbReference type="AlphaFoldDB" id="A0A5N4AYU1"/>
<keyword evidence="1" id="KW-0812">Transmembrane</keyword>
<name>A0A5N4AYU1_PHOPY</name>
<evidence type="ECO:0000313" key="2">
    <source>
        <dbReference type="EMBL" id="KAB0802418.1"/>
    </source>
</evidence>
<dbReference type="Proteomes" id="UP000327044">
    <property type="component" value="Unassembled WGS sequence"/>
</dbReference>
<keyword evidence="3" id="KW-1185">Reference proteome</keyword>
<accession>A0A5N4AYU1</accession>
<feature type="transmembrane region" description="Helical" evidence="1">
    <location>
        <begin position="7"/>
        <end position="23"/>
    </location>
</feature>
<dbReference type="Pfam" id="PF01395">
    <property type="entry name" value="PBP_GOBP"/>
    <property type="match status" value="1"/>
</dbReference>
<keyword evidence="1" id="KW-0472">Membrane</keyword>
<dbReference type="CDD" id="cd23992">
    <property type="entry name" value="PBP_GOBP"/>
    <property type="match status" value="1"/>
</dbReference>
<dbReference type="EMBL" id="VVIM01000002">
    <property type="protein sequence ID" value="KAB0802418.1"/>
    <property type="molecule type" value="Genomic_DNA"/>
</dbReference>
<dbReference type="InterPro" id="IPR006170">
    <property type="entry name" value="PBP/GOBP"/>
</dbReference>
<protein>
    <submittedName>
        <fullName evidence="2">Uncharacterized protein</fullName>
    </submittedName>
</protein>
<gene>
    <name evidence="2" type="ORF">PPYR_04604</name>
</gene>
<comment type="caution">
    <text evidence="2">The sequence shown here is derived from an EMBL/GenBank/DDBJ whole genome shotgun (WGS) entry which is preliminary data.</text>
</comment>
<dbReference type="OrthoDB" id="6815539at2759"/>
<organism evidence="2 3">
    <name type="scientific">Photinus pyralis</name>
    <name type="common">Common eastern firefly</name>
    <name type="synonym">Lampyris pyralis</name>
    <dbReference type="NCBI Taxonomy" id="7054"/>
    <lineage>
        <taxon>Eukaryota</taxon>
        <taxon>Metazoa</taxon>
        <taxon>Ecdysozoa</taxon>
        <taxon>Arthropoda</taxon>
        <taxon>Hexapoda</taxon>
        <taxon>Insecta</taxon>
        <taxon>Pterygota</taxon>
        <taxon>Neoptera</taxon>
        <taxon>Endopterygota</taxon>
        <taxon>Coleoptera</taxon>
        <taxon>Polyphaga</taxon>
        <taxon>Elateriformia</taxon>
        <taxon>Elateroidea</taxon>
        <taxon>Lampyridae</taxon>
        <taxon>Lampyrinae</taxon>
        <taxon>Photinus</taxon>
    </lineage>
</organism>
<dbReference type="InParanoid" id="A0A5N4AYU1"/>
<dbReference type="GO" id="GO:0005549">
    <property type="term" value="F:odorant binding"/>
    <property type="evidence" value="ECO:0007669"/>
    <property type="project" value="InterPro"/>
</dbReference>
<dbReference type="Gene3D" id="1.10.238.20">
    <property type="entry name" value="Pheromone/general odorant binding protein domain"/>
    <property type="match status" value="1"/>
</dbReference>
<reference evidence="2 3" key="1">
    <citation type="journal article" date="2018" name="Elife">
        <title>Firefly genomes illuminate parallel origins of bioluminescence in beetles.</title>
        <authorList>
            <person name="Fallon T.R."/>
            <person name="Lower S.E."/>
            <person name="Chang C.H."/>
            <person name="Bessho-Uehara M."/>
            <person name="Martin G.J."/>
            <person name="Bewick A.J."/>
            <person name="Behringer M."/>
            <person name="Debat H.J."/>
            <person name="Wong I."/>
            <person name="Day J.C."/>
            <person name="Suvorov A."/>
            <person name="Silva C.J."/>
            <person name="Stanger-Hall K.F."/>
            <person name="Hall D.W."/>
            <person name="Schmitz R.J."/>
            <person name="Nelson D.R."/>
            <person name="Lewis S.M."/>
            <person name="Shigenobu S."/>
            <person name="Bybee S.M."/>
            <person name="Larracuente A.M."/>
            <person name="Oba Y."/>
            <person name="Weng J.K."/>
        </authorList>
    </citation>
    <scope>NUCLEOTIDE SEQUENCE [LARGE SCALE GENOMIC DNA]</scope>
    <source>
        <strain evidence="2">1611_PpyrPB1</strain>
        <tissue evidence="2">Whole body</tissue>
    </source>
</reference>
<evidence type="ECO:0000256" key="1">
    <source>
        <dbReference type="SAM" id="Phobius"/>
    </source>
</evidence>